<reference evidence="2" key="1">
    <citation type="journal article" date="2015" name="Nature">
        <title>Complex archaea that bridge the gap between prokaryotes and eukaryotes.</title>
        <authorList>
            <person name="Spang A."/>
            <person name="Saw J.H."/>
            <person name="Jorgensen S.L."/>
            <person name="Zaremba-Niedzwiedzka K."/>
            <person name="Martijn J."/>
            <person name="Lind A.E."/>
            <person name="van Eijk R."/>
            <person name="Schleper C."/>
            <person name="Guy L."/>
            <person name="Ettema T.J."/>
        </authorList>
    </citation>
    <scope>NUCLEOTIDE SEQUENCE</scope>
</reference>
<accession>A0A0F9A287</accession>
<evidence type="ECO:0000256" key="1">
    <source>
        <dbReference type="SAM" id="MobiDB-lite"/>
    </source>
</evidence>
<protein>
    <recommendedName>
        <fullName evidence="3">Neuromedin U</fullName>
    </recommendedName>
</protein>
<evidence type="ECO:0000313" key="2">
    <source>
        <dbReference type="EMBL" id="KKK92220.1"/>
    </source>
</evidence>
<name>A0A0F9A287_9ZZZZ</name>
<comment type="caution">
    <text evidence="2">The sequence shown here is derived from an EMBL/GenBank/DDBJ whole genome shotgun (WGS) entry which is preliminary data.</text>
</comment>
<organism evidence="2">
    <name type="scientific">marine sediment metagenome</name>
    <dbReference type="NCBI Taxonomy" id="412755"/>
    <lineage>
        <taxon>unclassified sequences</taxon>
        <taxon>metagenomes</taxon>
        <taxon>ecological metagenomes</taxon>
    </lineage>
</organism>
<dbReference type="EMBL" id="LAZR01048313">
    <property type="protein sequence ID" value="KKK92220.1"/>
    <property type="molecule type" value="Genomic_DNA"/>
</dbReference>
<sequence>MLKKIATSVLVGSISLGTMASEELAGGHGTEHHEAHASSNPPAGHESDEHHEALASKATNPIGDLIQVQVQSQYSGHVYGMDGHTNAGIIQPVIPVDLPFKSVPKMITRTTVPYIRSPDLPGVGSQSGLGDTVFLAFALPETGRKGEMFGIGPALSLPTATEDELGSEQWSAGPAMVYINLKTKGQMSGVMFYGLWNFAGDDDRENVAQLNIQPIFNKFLEDGWYVGLQDVPWTYNDVTDKWTLPIGPRVGKVVHFGSQAVNIFGGAYYNPVDDNVGAAEWTAKISFSFLFPK</sequence>
<proteinExistence type="predicted"/>
<gene>
    <name evidence="2" type="ORF">LCGC14_2705110</name>
</gene>
<feature type="region of interest" description="Disordered" evidence="1">
    <location>
        <begin position="26"/>
        <end position="53"/>
    </location>
</feature>
<evidence type="ECO:0008006" key="3">
    <source>
        <dbReference type="Google" id="ProtNLM"/>
    </source>
</evidence>
<dbReference type="AlphaFoldDB" id="A0A0F9A287"/>